<dbReference type="PRINTS" id="PR01185">
    <property type="entry name" value="INTEGRINA"/>
</dbReference>
<dbReference type="Proteomes" id="UP000198748">
    <property type="component" value="Unassembled WGS sequence"/>
</dbReference>
<evidence type="ECO:0000259" key="4">
    <source>
        <dbReference type="Pfam" id="PF18962"/>
    </source>
</evidence>
<accession>A0A1G8C0S3</accession>
<feature type="domain" description="Secretion system C-terminal sorting" evidence="4">
    <location>
        <begin position="1289"/>
        <end position="1359"/>
    </location>
</feature>
<dbReference type="InterPro" id="IPR013517">
    <property type="entry name" value="FG-GAP"/>
</dbReference>
<dbReference type="STRING" id="659014.SAMN04487996_13518"/>
<dbReference type="SMART" id="SM00191">
    <property type="entry name" value="Int_alpha"/>
    <property type="match status" value="14"/>
</dbReference>
<evidence type="ECO:0000256" key="2">
    <source>
        <dbReference type="ARBA" id="ARBA00022737"/>
    </source>
</evidence>
<dbReference type="SUPFAM" id="SSF69318">
    <property type="entry name" value="Integrin alpha N-terminal domain"/>
    <property type="match status" value="4"/>
</dbReference>
<dbReference type="GO" id="GO:0007229">
    <property type="term" value="P:integrin-mediated signaling pathway"/>
    <property type="evidence" value="ECO:0007669"/>
    <property type="project" value="TreeGrafter"/>
</dbReference>
<dbReference type="InterPro" id="IPR028994">
    <property type="entry name" value="Integrin_alpha_N"/>
</dbReference>
<dbReference type="PANTHER" id="PTHR23220:SF122">
    <property type="entry name" value="INTEGRIN ALPHA-PS1"/>
    <property type="match status" value="1"/>
</dbReference>
<evidence type="ECO:0000256" key="1">
    <source>
        <dbReference type="ARBA" id="ARBA00022729"/>
    </source>
</evidence>
<keyword evidence="1" id="KW-0732">Signal</keyword>
<reference evidence="6" key="1">
    <citation type="submission" date="2016-10" db="EMBL/GenBank/DDBJ databases">
        <authorList>
            <person name="Varghese N."/>
            <person name="Submissions S."/>
        </authorList>
    </citation>
    <scope>NUCLEOTIDE SEQUENCE [LARGE SCALE GENOMIC DNA]</scope>
    <source>
        <strain evidence="6">DSM 25329</strain>
    </source>
</reference>
<name>A0A1G8C0S3_9BACT</name>
<dbReference type="InterPro" id="IPR013519">
    <property type="entry name" value="Int_alpha_beta-p"/>
</dbReference>
<dbReference type="GO" id="GO:0009897">
    <property type="term" value="C:external side of plasma membrane"/>
    <property type="evidence" value="ECO:0007669"/>
    <property type="project" value="TreeGrafter"/>
</dbReference>
<keyword evidence="6" id="KW-1185">Reference proteome</keyword>
<dbReference type="GO" id="GO:0008305">
    <property type="term" value="C:integrin complex"/>
    <property type="evidence" value="ECO:0007669"/>
    <property type="project" value="InterPro"/>
</dbReference>
<gene>
    <name evidence="5" type="ORF">SAMN04487996_13518</name>
</gene>
<dbReference type="EMBL" id="FNAN01000035">
    <property type="protein sequence ID" value="SDH39077.1"/>
    <property type="molecule type" value="Genomic_DNA"/>
</dbReference>
<protein>
    <submittedName>
        <fullName evidence="5">Por secretion system C-terminal sorting domain-containing protein</fullName>
    </submittedName>
</protein>
<sequence length="1361" mass="142181">MLFAAMALAAGAAGYFTSNSEYSFRGSQISAQQNPSAGQEQVAGLSAKTVESIKEMIAKQEYHISYDDVTKSLQSPNRKQNLRAYYKPGNLTVKNRVDSTGHNFKLELINEGIFADGKQIFSPQSSATPTNNENKLLIDHKGFTEEFINTEDGVRQNFIVSKAPENTRNLQVKLSAKGLKAQNGSENEIRFYRENAKGDFENFVVYSDLHCWDANKKPLAATLAYVDNHVEINVAVEGAAYPVTIDPIVANGTPNNVNKTLESEQFYAGLGYSLASAGDVNKDGYSDVIVGAPKYDWNGEDAGVAFVFPGSPTGITLNAQRLNRNQPFAQMGYSVSSAGDVNKDGYSDVIVGAPFWEDSPAQNSEGAAFLYFGGPVDPQNAPIGIVWGNFVTLQSDQAEAQFGISVALAGDVNSDGYSDFMVGAHLYDKDQTNEGVAFLYYGVANGGYDSNKTEILESNQADAMFGYALAGAGDINADGASDIIVGARLYDINANKTNEGAAFVFKGTLNSAPISAAQPQTILGTQPDSRFGHTVSTAGDVNGDGFADIAIGSYNFDGGLSNEGAVYIHHGGQTGINTVANKTIEGNQLEANYGWAVASAGDVNGDGYGDLIVGARYFSNGQNHEGAAFVYHGSNIGLNTTAASFIESNQGDAWLGWAVSSAGDVNGDGYSDILIGSYAYDHGHTDEGVVFVYHGGAGTVGATPKTASYAITSGALDGSSVSIIGDYNGDGLDDVVSGAPNFDGGTVGEGAVFLSLGDASLGVIGMVKYEGNQLNAKFGCSVSGVGDTDGDGFDDFVVGATGAVFSNSTGIAYLFTGSSQGTIPAGHPLYQSSGNLFGTSVAGGDINRDGYGDIIISAPLAKNGFKSETGLIGIYPGSANGVNNTTYTNVYGPNIGTKLGSSLATADVNGDGFADIVAGASGSSNGQGSIHIWHGSLNGVPNNTLSNLQLTSNTPNASFGAAVSGAGDVNGDGFGDIIVGAPGITSGENNEGVAKVFYGSVNGCSSFSVTTLQVNQAEAAFGTSVAGAGDVNGDGYSDVIVGAPLYDNALANGGGIWIFHGAPNGVNITSSFSLTGQQVEEHFGQAVSGGGDLNGDGYSDVVVGSPGLDESGVTNGGTVRAYFGNDGIAGKNKRNNIRLYNSNLTRMTYSQTTQTSVYVGIYPASFLGRNNGRLAWDYAQNGTSFSKGANNPITNSTIIDGWQPAFSTLQSVEITGGINKPWEATRLRVRFKYELATALTGQVYGPWRAVPEYLLYLQPLDGPPVLASEKVETANILNTEPEYTEIVTVYPNPVSDRLFIQSTNLDQIKSLQLISANGTMAFTSAKPQTELDVKHLPAGSYILMINKKDGSKTSHKVLIQK</sequence>
<dbReference type="GO" id="GO:0033627">
    <property type="term" value="P:cell adhesion mediated by integrin"/>
    <property type="evidence" value="ECO:0007669"/>
    <property type="project" value="TreeGrafter"/>
</dbReference>
<dbReference type="Gene3D" id="2.130.10.130">
    <property type="entry name" value="Integrin alpha, N-terminal"/>
    <property type="match status" value="6"/>
</dbReference>
<keyword evidence="3" id="KW-0325">Glycoprotein</keyword>
<keyword evidence="2" id="KW-0677">Repeat</keyword>
<dbReference type="InterPro" id="IPR000413">
    <property type="entry name" value="Integrin_alpha"/>
</dbReference>
<organism evidence="5 6">
    <name type="scientific">Dyadobacter soli</name>
    <dbReference type="NCBI Taxonomy" id="659014"/>
    <lineage>
        <taxon>Bacteria</taxon>
        <taxon>Pseudomonadati</taxon>
        <taxon>Bacteroidota</taxon>
        <taxon>Cytophagia</taxon>
        <taxon>Cytophagales</taxon>
        <taxon>Spirosomataceae</taxon>
        <taxon>Dyadobacter</taxon>
    </lineage>
</organism>
<dbReference type="GO" id="GO:0007160">
    <property type="term" value="P:cell-matrix adhesion"/>
    <property type="evidence" value="ECO:0007669"/>
    <property type="project" value="TreeGrafter"/>
</dbReference>
<dbReference type="Pfam" id="PF01839">
    <property type="entry name" value="FG-GAP"/>
    <property type="match status" value="14"/>
</dbReference>
<evidence type="ECO:0000313" key="6">
    <source>
        <dbReference type="Proteomes" id="UP000198748"/>
    </source>
</evidence>
<dbReference type="GO" id="GO:0098609">
    <property type="term" value="P:cell-cell adhesion"/>
    <property type="evidence" value="ECO:0007669"/>
    <property type="project" value="TreeGrafter"/>
</dbReference>
<evidence type="ECO:0000256" key="3">
    <source>
        <dbReference type="ARBA" id="ARBA00023180"/>
    </source>
</evidence>
<proteinExistence type="predicted"/>
<evidence type="ECO:0000313" key="5">
    <source>
        <dbReference type="EMBL" id="SDH39077.1"/>
    </source>
</evidence>
<dbReference type="PROSITE" id="PS51470">
    <property type="entry name" value="FG_GAP"/>
    <property type="match status" value="13"/>
</dbReference>
<dbReference type="GO" id="GO:0005178">
    <property type="term" value="F:integrin binding"/>
    <property type="evidence" value="ECO:0007669"/>
    <property type="project" value="TreeGrafter"/>
</dbReference>
<dbReference type="NCBIfam" id="TIGR04183">
    <property type="entry name" value="Por_Secre_tail"/>
    <property type="match status" value="1"/>
</dbReference>
<dbReference type="PANTHER" id="PTHR23220">
    <property type="entry name" value="INTEGRIN ALPHA"/>
    <property type="match status" value="1"/>
</dbReference>
<dbReference type="InterPro" id="IPR026444">
    <property type="entry name" value="Secre_tail"/>
</dbReference>
<dbReference type="Pfam" id="PF18962">
    <property type="entry name" value="Por_Secre_tail"/>
    <property type="match status" value="1"/>
</dbReference>